<protein>
    <submittedName>
        <fullName evidence="1">Uncharacterized protein</fullName>
    </submittedName>
</protein>
<dbReference type="Proteomes" id="UP000004773">
    <property type="component" value="Unassembled WGS sequence"/>
</dbReference>
<comment type="caution">
    <text evidence="1">The sequence shown here is derived from an EMBL/GenBank/DDBJ whole genome shotgun (WGS) entry which is preliminary data.</text>
</comment>
<dbReference type="RefSeq" id="WP_003147110.1">
    <property type="nucleotide sequence ID" value="NZ_GL883583.1"/>
</dbReference>
<proteinExistence type="predicted"/>
<accession>A0AA87ARX4</accession>
<reference evidence="1 2" key="1">
    <citation type="submission" date="2011-03" db="EMBL/GenBank/DDBJ databases">
        <title>The Genome Sequence of Gemella haemolysans M341.</title>
        <authorList>
            <consortium name="The Broad Institute Genome Sequencing Platform"/>
            <consortium name="The Broad Institute Genome Sequencing Center for Infectious Disease"/>
            <person name="Earl A."/>
            <person name="Ward D."/>
            <person name="Feldgarden M."/>
            <person name="Gevers D."/>
            <person name="Sibley C.D."/>
            <person name="Field T.R."/>
            <person name="Grinwis M."/>
            <person name="Eshaghurshan C.S."/>
            <person name="Surette M.G."/>
            <person name="Young S.K."/>
            <person name="Zeng Q."/>
            <person name="Gargeya S."/>
            <person name="Fitzgerald M."/>
            <person name="Haas B."/>
            <person name="Abouelleil A."/>
            <person name="Alvarado L."/>
            <person name="Arachchi H.M."/>
            <person name="Berlin A."/>
            <person name="Brown A."/>
            <person name="Chapman S.B."/>
            <person name="Chen Z."/>
            <person name="Dunbar C."/>
            <person name="Freedman E."/>
            <person name="Gearin G."/>
            <person name="Gellesch M."/>
            <person name="Goldberg J."/>
            <person name="Griggs A."/>
            <person name="Gujja S."/>
            <person name="Heilman E.R."/>
            <person name="Heiman D."/>
            <person name="Howarth C."/>
            <person name="Larson L."/>
            <person name="Lui A."/>
            <person name="MacDonald P.J.P."/>
            <person name="Mehta T."/>
            <person name="Montmayeur A."/>
            <person name="Murphy C."/>
            <person name="Neiman D."/>
            <person name="Pearson M."/>
            <person name="Priest M."/>
            <person name="Roberts A."/>
            <person name="Saif S."/>
            <person name="Shea T."/>
            <person name="Shenoy N."/>
            <person name="Sisk P."/>
            <person name="Stolte C."/>
            <person name="Sykes S."/>
            <person name="White J."/>
            <person name="Yandava C."/>
            <person name="Wortman J."/>
            <person name="Nusbaum C."/>
            <person name="Birren B."/>
        </authorList>
    </citation>
    <scope>NUCLEOTIDE SEQUENCE [LARGE SCALE GENOMIC DNA]</scope>
    <source>
        <strain evidence="1 2">M341</strain>
    </source>
</reference>
<evidence type="ECO:0000313" key="2">
    <source>
        <dbReference type="Proteomes" id="UP000004773"/>
    </source>
</evidence>
<evidence type="ECO:0000313" key="1">
    <source>
        <dbReference type="EMBL" id="EGF88497.1"/>
    </source>
</evidence>
<dbReference type="EMBL" id="ACRO01000015">
    <property type="protein sequence ID" value="EGF88497.1"/>
    <property type="molecule type" value="Genomic_DNA"/>
</dbReference>
<organism evidence="1 2">
    <name type="scientific">Gemella haemolysans M341</name>
    <dbReference type="NCBI Taxonomy" id="562981"/>
    <lineage>
        <taxon>Bacteria</taxon>
        <taxon>Bacillati</taxon>
        <taxon>Bacillota</taxon>
        <taxon>Bacilli</taxon>
        <taxon>Bacillales</taxon>
        <taxon>Gemellaceae</taxon>
        <taxon>Gemella</taxon>
    </lineage>
</organism>
<dbReference type="InterPro" id="IPR008003">
    <property type="entry name" value="DUF739"/>
</dbReference>
<dbReference type="AlphaFoldDB" id="A0AA87ARX4"/>
<gene>
    <name evidence="1" type="ORF">HMPREF0428_01015</name>
</gene>
<name>A0AA87ARX4_9BACL</name>
<sequence>MAPRNKHAKLQKRITDVCKANINFAILMGMSNVTLVKKLKDDGIWTTEEINKACKILQIPISEIPSYFF</sequence>
<dbReference type="Pfam" id="PF05339">
    <property type="entry name" value="DUF739"/>
    <property type="match status" value="1"/>
</dbReference>